<dbReference type="Proteomes" id="UP000077275">
    <property type="component" value="Unassembled WGS sequence"/>
</dbReference>
<sequence>MLSMVGPHVSIKKLLYDSMRISCNNELIKFVFVAFKVAEKTLPVYSCNKSKYTFNQHQINGL</sequence>
<dbReference type="EMBL" id="LWMW01000156">
    <property type="protein sequence ID" value="KZX14655.1"/>
    <property type="molecule type" value="Genomic_DNA"/>
</dbReference>
<accession>A0A166CM43</accession>
<keyword evidence="2" id="KW-1185">Reference proteome</keyword>
<dbReference type="PATRIC" id="fig|47311.3.peg.2170"/>
<name>A0A166CM43_9EURY</name>
<evidence type="ECO:0000313" key="2">
    <source>
        <dbReference type="Proteomes" id="UP000077275"/>
    </source>
</evidence>
<organism evidence="1 2">
    <name type="scientific">Methanobrevibacter cuticularis</name>
    <dbReference type="NCBI Taxonomy" id="47311"/>
    <lineage>
        <taxon>Archaea</taxon>
        <taxon>Methanobacteriati</taxon>
        <taxon>Methanobacteriota</taxon>
        <taxon>Methanomada group</taxon>
        <taxon>Methanobacteria</taxon>
        <taxon>Methanobacteriales</taxon>
        <taxon>Methanobacteriaceae</taxon>
        <taxon>Methanobrevibacter</taxon>
    </lineage>
</organism>
<reference evidence="1 2" key="1">
    <citation type="submission" date="2016-04" db="EMBL/GenBank/DDBJ databases">
        <title>Genome sequence of Methanobrevibacter cuticularis DSM 11139.</title>
        <authorList>
            <person name="Poehlein A."/>
            <person name="Seedorf H."/>
            <person name="Daniel R."/>
        </authorList>
    </citation>
    <scope>NUCLEOTIDE SEQUENCE [LARGE SCALE GENOMIC DNA]</scope>
    <source>
        <strain evidence="1 2">DSM 11139</strain>
    </source>
</reference>
<proteinExistence type="predicted"/>
<dbReference type="AlphaFoldDB" id="A0A166CM43"/>
<gene>
    <name evidence="1" type="ORF">MBCUT_19870</name>
</gene>
<evidence type="ECO:0000313" key="1">
    <source>
        <dbReference type="EMBL" id="KZX14655.1"/>
    </source>
</evidence>
<protein>
    <submittedName>
        <fullName evidence="1">Uncharacterized protein</fullName>
    </submittedName>
</protein>
<dbReference type="RefSeq" id="WP_169805441.1">
    <property type="nucleotide sequence ID" value="NZ_LWMW01000156.1"/>
</dbReference>
<comment type="caution">
    <text evidence="1">The sequence shown here is derived from an EMBL/GenBank/DDBJ whole genome shotgun (WGS) entry which is preliminary data.</text>
</comment>